<dbReference type="EMBL" id="BDSP01000133">
    <property type="protein sequence ID" value="GAX18957.1"/>
    <property type="molecule type" value="Genomic_DNA"/>
</dbReference>
<dbReference type="InterPro" id="IPR036388">
    <property type="entry name" value="WH-like_DNA-bd_sf"/>
</dbReference>
<dbReference type="Pfam" id="PF00447">
    <property type="entry name" value="HSF_DNA-bind"/>
    <property type="match status" value="1"/>
</dbReference>
<dbReference type="PANTHER" id="PTHR10015:SF206">
    <property type="entry name" value="HSF-TYPE DNA-BINDING DOMAIN-CONTAINING PROTEIN"/>
    <property type="match status" value="1"/>
</dbReference>
<dbReference type="Gene3D" id="1.10.10.10">
    <property type="entry name" value="Winged helix-like DNA-binding domain superfamily/Winged helix DNA-binding domain"/>
    <property type="match status" value="1"/>
</dbReference>
<name>A0A1Z5JY58_FISSO</name>
<dbReference type="FunFam" id="1.10.10.10:FF:000479">
    <property type="entry name" value="Predicted protein"/>
    <property type="match status" value="1"/>
</dbReference>
<evidence type="ECO:0000313" key="7">
    <source>
        <dbReference type="EMBL" id="GAX18957.1"/>
    </source>
</evidence>
<feature type="domain" description="HSF-type DNA-binding" evidence="6">
    <location>
        <begin position="134"/>
        <end position="229"/>
    </location>
</feature>
<dbReference type="InParanoid" id="A0A1Z5JY58"/>
<dbReference type="GO" id="GO:0005634">
    <property type="term" value="C:nucleus"/>
    <property type="evidence" value="ECO:0007669"/>
    <property type="project" value="UniProtKB-SubCell"/>
</dbReference>
<keyword evidence="3" id="KW-0539">Nucleus</keyword>
<feature type="compositionally biased region" description="Basic residues" evidence="5">
    <location>
        <begin position="83"/>
        <end position="94"/>
    </location>
</feature>
<comment type="caution">
    <text evidence="7">The sequence shown here is derived from an EMBL/GenBank/DDBJ whole genome shotgun (WGS) entry which is preliminary data.</text>
</comment>
<dbReference type="SUPFAM" id="SSF46785">
    <property type="entry name" value="Winged helix' DNA-binding domain"/>
    <property type="match status" value="1"/>
</dbReference>
<dbReference type="SMART" id="SM00415">
    <property type="entry name" value="HSF"/>
    <property type="match status" value="1"/>
</dbReference>
<comment type="subcellular location">
    <subcellularLocation>
        <location evidence="1">Nucleus</location>
    </subcellularLocation>
</comment>
<dbReference type="PRINTS" id="PR00056">
    <property type="entry name" value="HSFDOMAIN"/>
</dbReference>
<feature type="region of interest" description="Disordered" evidence="5">
    <location>
        <begin position="83"/>
        <end position="107"/>
    </location>
</feature>
<protein>
    <recommendedName>
        <fullName evidence="6">HSF-type DNA-binding domain-containing protein</fullName>
    </recommendedName>
</protein>
<accession>A0A1Z5JY58</accession>
<evidence type="ECO:0000259" key="6">
    <source>
        <dbReference type="SMART" id="SM00415"/>
    </source>
</evidence>
<evidence type="ECO:0000313" key="8">
    <source>
        <dbReference type="Proteomes" id="UP000198406"/>
    </source>
</evidence>
<keyword evidence="2" id="KW-0238">DNA-binding</keyword>
<dbReference type="GO" id="GO:0003700">
    <property type="term" value="F:DNA-binding transcription factor activity"/>
    <property type="evidence" value="ECO:0007669"/>
    <property type="project" value="InterPro"/>
</dbReference>
<comment type="similarity">
    <text evidence="4">Belongs to the HSF family.</text>
</comment>
<dbReference type="PANTHER" id="PTHR10015">
    <property type="entry name" value="HEAT SHOCK TRANSCRIPTION FACTOR"/>
    <property type="match status" value="1"/>
</dbReference>
<proteinExistence type="inferred from homology"/>
<organism evidence="7 8">
    <name type="scientific">Fistulifera solaris</name>
    <name type="common">Oleaginous diatom</name>
    <dbReference type="NCBI Taxonomy" id="1519565"/>
    <lineage>
        <taxon>Eukaryota</taxon>
        <taxon>Sar</taxon>
        <taxon>Stramenopiles</taxon>
        <taxon>Ochrophyta</taxon>
        <taxon>Bacillariophyta</taxon>
        <taxon>Bacillariophyceae</taxon>
        <taxon>Bacillariophycidae</taxon>
        <taxon>Naviculales</taxon>
        <taxon>Naviculaceae</taxon>
        <taxon>Fistulifera</taxon>
    </lineage>
</organism>
<dbReference type="OrthoDB" id="60033at2759"/>
<feature type="compositionally biased region" description="Basic and acidic residues" evidence="5">
    <location>
        <begin position="95"/>
        <end position="107"/>
    </location>
</feature>
<gene>
    <name evidence="7" type="ORF">FisN_8Hh176</name>
</gene>
<dbReference type="Proteomes" id="UP000198406">
    <property type="component" value="Unassembled WGS sequence"/>
</dbReference>
<evidence type="ECO:0000256" key="2">
    <source>
        <dbReference type="ARBA" id="ARBA00023125"/>
    </source>
</evidence>
<evidence type="ECO:0000256" key="4">
    <source>
        <dbReference type="RuleBase" id="RU004020"/>
    </source>
</evidence>
<dbReference type="InterPro" id="IPR036390">
    <property type="entry name" value="WH_DNA-bd_sf"/>
</dbReference>
<evidence type="ECO:0000256" key="1">
    <source>
        <dbReference type="ARBA" id="ARBA00004123"/>
    </source>
</evidence>
<dbReference type="AlphaFoldDB" id="A0A1Z5JY58"/>
<dbReference type="GO" id="GO:0043565">
    <property type="term" value="F:sequence-specific DNA binding"/>
    <property type="evidence" value="ECO:0007669"/>
    <property type="project" value="InterPro"/>
</dbReference>
<evidence type="ECO:0000256" key="5">
    <source>
        <dbReference type="SAM" id="MobiDB-lite"/>
    </source>
</evidence>
<keyword evidence="8" id="KW-1185">Reference proteome</keyword>
<reference evidence="7 8" key="1">
    <citation type="journal article" date="2015" name="Plant Cell">
        <title>Oil accumulation by the oleaginous diatom Fistulifera solaris as revealed by the genome and transcriptome.</title>
        <authorList>
            <person name="Tanaka T."/>
            <person name="Maeda Y."/>
            <person name="Veluchamy A."/>
            <person name="Tanaka M."/>
            <person name="Abida H."/>
            <person name="Marechal E."/>
            <person name="Bowler C."/>
            <person name="Muto M."/>
            <person name="Sunaga Y."/>
            <person name="Tanaka M."/>
            <person name="Yoshino T."/>
            <person name="Taniguchi T."/>
            <person name="Fukuda Y."/>
            <person name="Nemoto M."/>
            <person name="Matsumoto M."/>
            <person name="Wong P.S."/>
            <person name="Aburatani S."/>
            <person name="Fujibuchi W."/>
        </authorList>
    </citation>
    <scope>NUCLEOTIDE SEQUENCE [LARGE SCALE GENOMIC DNA]</scope>
    <source>
        <strain evidence="7 8">JPCC DA0580</strain>
    </source>
</reference>
<sequence>MCCPTLIPSSTRTRSITDLASLSDIFALIDEATDELQQAVITSKQSLPIIPTESNQLRSNPRLVSSDDVTSAVFSSNKRQCHQRRRKISSHRRRESHEHGTVQHSYHDYSRISPEAQDFFALPLKGAHGGTTIAFPVVLHRLLTDAAEEGFEDIVAWQSHGRAFLVHDHDRFVAEVMPKYFRQTRFSSFQRQLSLYGFLRLTKGADSGAYYNEWFLRGLPHLCTHMQRTRVKGYGVRQSSSPETEPDFYGMDAVSASQQGLNAGTIPIISVRSTAFVPAPTLSFEDFPFDSFEPYPATLDKTFEEQEAMADFLSDVDLDDEDSYHLSQPYDGEDRFAKIYNHVIHAHAV</sequence>
<evidence type="ECO:0000256" key="3">
    <source>
        <dbReference type="ARBA" id="ARBA00023242"/>
    </source>
</evidence>
<dbReference type="InterPro" id="IPR000232">
    <property type="entry name" value="HSF_DNA-bd"/>
</dbReference>